<evidence type="ECO:0000313" key="2">
    <source>
        <dbReference type="EMBL" id="SJK99647.1"/>
    </source>
</evidence>
<dbReference type="Proteomes" id="UP000219338">
    <property type="component" value="Unassembled WGS sequence"/>
</dbReference>
<keyword evidence="3" id="KW-1185">Reference proteome</keyword>
<dbReference type="AlphaFoldDB" id="A0A284QT67"/>
<feature type="compositionally biased region" description="Pro residues" evidence="1">
    <location>
        <begin position="50"/>
        <end position="59"/>
    </location>
</feature>
<evidence type="ECO:0000313" key="3">
    <source>
        <dbReference type="Proteomes" id="UP000219338"/>
    </source>
</evidence>
<feature type="compositionally biased region" description="Polar residues" evidence="1">
    <location>
        <begin position="61"/>
        <end position="70"/>
    </location>
</feature>
<sequence>MPTMESIGFASDDQGIAHDCVEEPVFNNDGEPDTVGFGQTSMSNGSVPPSKFPPAPPAPATQTSKSNTTPAPAPKSLTATPRAHIAMPPLPWSRALSIAPLPSVAVSPVQSRASMPIQPANPPTMSNGDSDKSAVVAGWNEDVNNFYFDHKSS</sequence>
<name>A0A284QT67_ARMOS</name>
<dbReference type="EMBL" id="FUEG01000002">
    <property type="protein sequence ID" value="SJK99647.1"/>
    <property type="molecule type" value="Genomic_DNA"/>
</dbReference>
<proteinExistence type="predicted"/>
<gene>
    <name evidence="2" type="ORF">ARMOST_02955</name>
</gene>
<feature type="compositionally biased region" description="Polar residues" evidence="1">
    <location>
        <begin position="37"/>
        <end position="47"/>
    </location>
</feature>
<accession>A0A284QT67</accession>
<protein>
    <submittedName>
        <fullName evidence="2">Uncharacterized protein</fullName>
    </submittedName>
</protein>
<evidence type="ECO:0000256" key="1">
    <source>
        <dbReference type="SAM" id="MobiDB-lite"/>
    </source>
</evidence>
<organism evidence="2 3">
    <name type="scientific">Armillaria ostoyae</name>
    <name type="common">Armillaria root rot fungus</name>
    <dbReference type="NCBI Taxonomy" id="47428"/>
    <lineage>
        <taxon>Eukaryota</taxon>
        <taxon>Fungi</taxon>
        <taxon>Dikarya</taxon>
        <taxon>Basidiomycota</taxon>
        <taxon>Agaricomycotina</taxon>
        <taxon>Agaricomycetes</taxon>
        <taxon>Agaricomycetidae</taxon>
        <taxon>Agaricales</taxon>
        <taxon>Marasmiineae</taxon>
        <taxon>Physalacriaceae</taxon>
        <taxon>Armillaria</taxon>
    </lineage>
</organism>
<feature type="region of interest" description="Disordered" evidence="1">
    <location>
        <begin position="23"/>
        <end position="85"/>
    </location>
</feature>
<feature type="region of interest" description="Disordered" evidence="1">
    <location>
        <begin position="105"/>
        <end position="133"/>
    </location>
</feature>
<reference evidence="3" key="1">
    <citation type="journal article" date="2017" name="Nat. Ecol. Evol.">
        <title>Genome expansion and lineage-specific genetic innovations in the forest pathogenic fungi Armillaria.</title>
        <authorList>
            <person name="Sipos G."/>
            <person name="Prasanna A.N."/>
            <person name="Walter M.C."/>
            <person name="O'Connor E."/>
            <person name="Balint B."/>
            <person name="Krizsan K."/>
            <person name="Kiss B."/>
            <person name="Hess J."/>
            <person name="Varga T."/>
            <person name="Slot J."/>
            <person name="Riley R."/>
            <person name="Boka B."/>
            <person name="Rigling D."/>
            <person name="Barry K."/>
            <person name="Lee J."/>
            <person name="Mihaltcheva S."/>
            <person name="LaButti K."/>
            <person name="Lipzen A."/>
            <person name="Waldron R."/>
            <person name="Moloney N.M."/>
            <person name="Sperisen C."/>
            <person name="Kredics L."/>
            <person name="Vagvoelgyi C."/>
            <person name="Patrignani A."/>
            <person name="Fitzpatrick D."/>
            <person name="Nagy I."/>
            <person name="Doyle S."/>
            <person name="Anderson J.B."/>
            <person name="Grigoriev I.V."/>
            <person name="Gueldener U."/>
            <person name="Muensterkoetter M."/>
            <person name="Nagy L.G."/>
        </authorList>
    </citation>
    <scope>NUCLEOTIDE SEQUENCE [LARGE SCALE GENOMIC DNA]</scope>
    <source>
        <strain evidence="3">C18/9</strain>
    </source>
</reference>